<proteinExistence type="predicted"/>
<accession>A0ABY2Q7M4</accession>
<keyword evidence="1" id="KW-0812">Transmembrane</keyword>
<feature type="transmembrane region" description="Helical" evidence="1">
    <location>
        <begin position="132"/>
        <end position="155"/>
    </location>
</feature>
<keyword evidence="3" id="KW-1185">Reference proteome</keyword>
<organism evidence="2 3">
    <name type="scientific">Ollibium composti</name>
    <dbReference type="NCBI Taxonomy" id="2675109"/>
    <lineage>
        <taxon>Bacteria</taxon>
        <taxon>Pseudomonadati</taxon>
        <taxon>Pseudomonadota</taxon>
        <taxon>Alphaproteobacteria</taxon>
        <taxon>Hyphomicrobiales</taxon>
        <taxon>Phyllobacteriaceae</taxon>
        <taxon>Ollibium</taxon>
    </lineage>
</organism>
<keyword evidence="1" id="KW-1133">Transmembrane helix</keyword>
<feature type="transmembrane region" description="Helical" evidence="1">
    <location>
        <begin position="103"/>
        <end position="126"/>
    </location>
</feature>
<dbReference type="RefSeq" id="WP_136357619.1">
    <property type="nucleotide sequence ID" value="NZ_SSNY01000006.1"/>
</dbReference>
<evidence type="ECO:0000313" key="3">
    <source>
        <dbReference type="Proteomes" id="UP000306441"/>
    </source>
</evidence>
<feature type="transmembrane region" description="Helical" evidence="1">
    <location>
        <begin position="66"/>
        <end position="91"/>
    </location>
</feature>
<name>A0ABY2Q7M4_9HYPH</name>
<sequence length="163" mass="17012">MSAGATGAQGDRPGRLRSALLKLLLIAAGYVLAVAVATVVTVALLFAPSAMSSGTLAGVRFALTDAPVIVFVAFFWTFFCALPGFIVAITLGKRLGWRRWRSYAFAGLADVVPSFLIFGIYSGSLLGMIEPFLAALPGGFAGGAAYWAGAGRFIAARQRAMET</sequence>
<keyword evidence="1" id="KW-0472">Membrane</keyword>
<dbReference type="Proteomes" id="UP000306441">
    <property type="component" value="Unassembled WGS sequence"/>
</dbReference>
<reference evidence="2 3" key="1">
    <citation type="submission" date="2019-04" db="EMBL/GenBank/DDBJ databases">
        <title>Mesorhizobium composti sp. nov., isolated from compost.</title>
        <authorList>
            <person name="Lin S.-Y."/>
            <person name="Hameed A."/>
            <person name="Hsieh Y.-T."/>
            <person name="Young C.-C."/>
        </authorList>
    </citation>
    <scope>NUCLEOTIDE SEQUENCE [LARGE SCALE GENOMIC DNA]</scope>
    <source>
        <strain evidence="2 3">CC-YTH430</strain>
    </source>
</reference>
<evidence type="ECO:0000256" key="1">
    <source>
        <dbReference type="SAM" id="Phobius"/>
    </source>
</evidence>
<dbReference type="EMBL" id="SSNY01000006">
    <property type="protein sequence ID" value="THF57115.1"/>
    <property type="molecule type" value="Genomic_DNA"/>
</dbReference>
<protein>
    <submittedName>
        <fullName evidence="2">Uncharacterized protein</fullName>
    </submittedName>
</protein>
<comment type="caution">
    <text evidence="2">The sequence shown here is derived from an EMBL/GenBank/DDBJ whole genome shotgun (WGS) entry which is preliminary data.</text>
</comment>
<feature type="transmembrane region" description="Helical" evidence="1">
    <location>
        <begin position="20"/>
        <end position="46"/>
    </location>
</feature>
<gene>
    <name evidence="2" type="ORF">E6C48_12420</name>
</gene>
<evidence type="ECO:0000313" key="2">
    <source>
        <dbReference type="EMBL" id="THF57115.1"/>
    </source>
</evidence>